<evidence type="ECO:0000256" key="4">
    <source>
        <dbReference type="ARBA" id="ARBA00023136"/>
    </source>
</evidence>
<comment type="caution">
    <text evidence="6">The sequence shown here is derived from an EMBL/GenBank/DDBJ whole genome shotgun (WGS) entry which is preliminary data.</text>
</comment>
<dbReference type="Pfam" id="PF04241">
    <property type="entry name" value="DUF423"/>
    <property type="match status" value="1"/>
</dbReference>
<evidence type="ECO:0000256" key="1">
    <source>
        <dbReference type="ARBA" id="ARBA00004141"/>
    </source>
</evidence>
<name>A0A9W8APD7_9FUNG</name>
<evidence type="ECO:0000313" key="7">
    <source>
        <dbReference type="Proteomes" id="UP001150925"/>
    </source>
</evidence>
<evidence type="ECO:0000256" key="3">
    <source>
        <dbReference type="ARBA" id="ARBA00022989"/>
    </source>
</evidence>
<organism evidence="6 7">
    <name type="scientific">Dispira parvispora</name>
    <dbReference type="NCBI Taxonomy" id="1520584"/>
    <lineage>
        <taxon>Eukaryota</taxon>
        <taxon>Fungi</taxon>
        <taxon>Fungi incertae sedis</taxon>
        <taxon>Zoopagomycota</taxon>
        <taxon>Kickxellomycotina</taxon>
        <taxon>Dimargaritomycetes</taxon>
        <taxon>Dimargaritales</taxon>
        <taxon>Dimargaritaceae</taxon>
        <taxon>Dispira</taxon>
    </lineage>
</organism>
<reference evidence="6" key="1">
    <citation type="submission" date="2022-07" db="EMBL/GenBank/DDBJ databases">
        <title>Phylogenomic reconstructions and comparative analyses of Kickxellomycotina fungi.</title>
        <authorList>
            <person name="Reynolds N.K."/>
            <person name="Stajich J.E."/>
            <person name="Barry K."/>
            <person name="Grigoriev I.V."/>
            <person name="Crous P."/>
            <person name="Smith M.E."/>
        </authorList>
    </citation>
    <scope>NUCLEOTIDE SEQUENCE</scope>
    <source>
        <strain evidence="6">RSA 1196</strain>
    </source>
</reference>
<accession>A0A9W8APD7</accession>
<keyword evidence="3 5" id="KW-1133">Transmembrane helix</keyword>
<sequence length="119" mass="12874">MFSLTHSLFWRTGCLLGASGVALGAYGSHGLPRRLVGQEERVNQWRTAVQYQMLHAVALLGISHAKRSLVASAFLTAGVVFFSGTVYARVLYPDKFDKVKKLAPAGGVMLILGWLALAL</sequence>
<dbReference type="InterPro" id="IPR006696">
    <property type="entry name" value="DUF423"/>
</dbReference>
<protein>
    <recommendedName>
        <fullName evidence="8">DUF423 domain-containing protein</fullName>
    </recommendedName>
</protein>
<evidence type="ECO:0008006" key="8">
    <source>
        <dbReference type="Google" id="ProtNLM"/>
    </source>
</evidence>
<keyword evidence="4 5" id="KW-0472">Membrane</keyword>
<dbReference type="PANTHER" id="PTHR43461:SF1">
    <property type="entry name" value="TRANSMEMBRANE PROTEIN 256"/>
    <property type="match status" value="1"/>
</dbReference>
<dbReference type="PANTHER" id="PTHR43461">
    <property type="entry name" value="TRANSMEMBRANE PROTEIN 256"/>
    <property type="match status" value="1"/>
</dbReference>
<keyword evidence="2 5" id="KW-0812">Transmembrane</keyword>
<feature type="transmembrane region" description="Helical" evidence="5">
    <location>
        <begin position="69"/>
        <end position="90"/>
    </location>
</feature>
<dbReference type="OrthoDB" id="269173at2759"/>
<gene>
    <name evidence="6" type="ORF">IWQ62_003025</name>
</gene>
<comment type="subcellular location">
    <subcellularLocation>
        <location evidence="1">Membrane</location>
        <topology evidence="1">Multi-pass membrane protein</topology>
    </subcellularLocation>
</comment>
<evidence type="ECO:0000313" key="6">
    <source>
        <dbReference type="EMBL" id="KAJ1964108.1"/>
    </source>
</evidence>
<keyword evidence="7" id="KW-1185">Reference proteome</keyword>
<evidence type="ECO:0000256" key="2">
    <source>
        <dbReference type="ARBA" id="ARBA00022692"/>
    </source>
</evidence>
<dbReference type="GO" id="GO:0016020">
    <property type="term" value="C:membrane"/>
    <property type="evidence" value="ECO:0007669"/>
    <property type="project" value="UniProtKB-SubCell"/>
</dbReference>
<proteinExistence type="predicted"/>
<dbReference type="AlphaFoldDB" id="A0A9W8APD7"/>
<dbReference type="Proteomes" id="UP001150925">
    <property type="component" value="Unassembled WGS sequence"/>
</dbReference>
<evidence type="ECO:0000256" key="5">
    <source>
        <dbReference type="SAM" id="Phobius"/>
    </source>
</evidence>
<dbReference type="EMBL" id="JANBPY010000738">
    <property type="protein sequence ID" value="KAJ1964108.1"/>
    <property type="molecule type" value="Genomic_DNA"/>
</dbReference>